<organism evidence="1 2">
    <name type="scientific">Candidatus Methanofastidiosum methylothiophilum</name>
    <dbReference type="NCBI Taxonomy" id="1705564"/>
    <lineage>
        <taxon>Archaea</taxon>
        <taxon>Methanobacteriati</taxon>
        <taxon>Methanobacteriota</taxon>
        <taxon>Stenosarchaea group</taxon>
        <taxon>Candidatus Methanofastidiosia</taxon>
        <taxon>Candidatus Methanofastidiosales</taxon>
        <taxon>Candidatus Methanofastidiosaceae</taxon>
        <taxon>Candidatus Methanofastidiosum</taxon>
    </lineage>
</organism>
<reference evidence="1 2" key="1">
    <citation type="journal article" date="2016" name="ISME J.">
        <title>Chasing the elusive Euryarchaeota class WSA2: genomes reveal a uniquely fastidious methyl-reducing methanogen.</title>
        <authorList>
            <person name="Nobu M.K."/>
            <person name="Narihiro T."/>
            <person name="Kuroda K."/>
            <person name="Mei R."/>
            <person name="Liu W.T."/>
        </authorList>
    </citation>
    <scope>NUCLEOTIDE SEQUENCE [LARGE SCALE GENOMIC DNA]</scope>
    <source>
        <strain evidence="1">U1lsi0528_Bin055</strain>
    </source>
</reference>
<gene>
    <name evidence="1" type="ORF">AMQ22_00021</name>
</gene>
<dbReference type="Proteomes" id="UP000075398">
    <property type="component" value="Unassembled WGS sequence"/>
</dbReference>
<evidence type="ECO:0000313" key="2">
    <source>
        <dbReference type="Proteomes" id="UP000075398"/>
    </source>
</evidence>
<evidence type="ECO:0000313" key="1">
    <source>
        <dbReference type="EMBL" id="KYC53822.1"/>
    </source>
</evidence>
<comment type="caution">
    <text evidence="1">The sequence shown here is derived from an EMBL/GenBank/DDBJ whole genome shotgun (WGS) entry which is preliminary data.</text>
</comment>
<proteinExistence type="predicted"/>
<protein>
    <submittedName>
        <fullName evidence="1">Uncharacterized protein</fullName>
    </submittedName>
</protein>
<dbReference type="EMBL" id="LNGC01000001">
    <property type="protein sequence ID" value="KYC53822.1"/>
    <property type="molecule type" value="Genomic_DNA"/>
</dbReference>
<accession>A0A150J995</accession>
<dbReference type="AlphaFoldDB" id="A0A150J995"/>
<name>A0A150J995_9EURY</name>
<sequence length="97" mass="11718">MDNERFKDMELTKTEENLLGLFQFFSPQITDRYHVNQLYPEWRVYDTLKKKPLDKSFIDKSTAKKEAFRLNRKHDQMKVDLIKQFIGSLKEEIDSTE</sequence>